<accession>A0A9Q0D2V9</accession>
<dbReference type="EMBL" id="JANIIK010007721">
    <property type="protein sequence ID" value="KAJ3580654.1"/>
    <property type="molecule type" value="Genomic_DNA"/>
</dbReference>
<comment type="caution">
    <text evidence="2">The sequence shown here is derived from an EMBL/GenBank/DDBJ whole genome shotgun (WGS) entry which is preliminary data.</text>
</comment>
<evidence type="ECO:0000313" key="3">
    <source>
        <dbReference type="Proteomes" id="UP001148018"/>
    </source>
</evidence>
<sequence>MTTQKLLPLRIPLARKSFLPKDGGLSRRVTSESVTVLPPAEARPLGQSPHRQRVFKLPQLAVAKEAGTQESWLTAAHSKSLLGQALCATTREQASSSSSNQLVRNKSRFVPPLKYPGAGRLTRREREEQVTVTTEMLRIPLAPAQSLDPQVRDEGPLRTLHTSPYGLESLDYACRAERAGGGAMSEGQREEEAVMSVGQREKEGAELYL</sequence>
<dbReference type="AlphaFoldDB" id="A0A9Q0D2V9"/>
<protein>
    <submittedName>
        <fullName evidence="2">Uncharacterized protein</fullName>
    </submittedName>
</protein>
<name>A0A9Q0D2V9_9TELE</name>
<keyword evidence="3" id="KW-1185">Reference proteome</keyword>
<evidence type="ECO:0000313" key="2">
    <source>
        <dbReference type="EMBL" id="KAJ3580654.1"/>
    </source>
</evidence>
<reference evidence="2" key="1">
    <citation type="submission" date="2022-07" db="EMBL/GenBank/DDBJ databases">
        <title>Chromosome-level genome of Muraenolepis orangiensis.</title>
        <authorList>
            <person name="Kim J."/>
        </authorList>
    </citation>
    <scope>NUCLEOTIDE SEQUENCE</scope>
    <source>
        <strain evidence="2">KU_S4_2022</strain>
        <tissue evidence="2">Muscle</tissue>
    </source>
</reference>
<evidence type="ECO:0000256" key="1">
    <source>
        <dbReference type="SAM" id="MobiDB-lite"/>
    </source>
</evidence>
<dbReference type="Proteomes" id="UP001148018">
    <property type="component" value="Unassembled WGS sequence"/>
</dbReference>
<feature type="region of interest" description="Disordered" evidence="1">
    <location>
        <begin position="179"/>
        <end position="209"/>
    </location>
</feature>
<feature type="compositionally biased region" description="Basic and acidic residues" evidence="1">
    <location>
        <begin position="199"/>
        <end position="209"/>
    </location>
</feature>
<proteinExistence type="predicted"/>
<gene>
    <name evidence="2" type="ORF">NHX12_034295</name>
</gene>
<organism evidence="2 3">
    <name type="scientific">Muraenolepis orangiensis</name>
    <name type="common">Patagonian moray cod</name>
    <dbReference type="NCBI Taxonomy" id="630683"/>
    <lineage>
        <taxon>Eukaryota</taxon>
        <taxon>Metazoa</taxon>
        <taxon>Chordata</taxon>
        <taxon>Craniata</taxon>
        <taxon>Vertebrata</taxon>
        <taxon>Euteleostomi</taxon>
        <taxon>Actinopterygii</taxon>
        <taxon>Neopterygii</taxon>
        <taxon>Teleostei</taxon>
        <taxon>Neoteleostei</taxon>
        <taxon>Acanthomorphata</taxon>
        <taxon>Zeiogadaria</taxon>
        <taxon>Gadariae</taxon>
        <taxon>Gadiformes</taxon>
        <taxon>Muraenolepidoidei</taxon>
        <taxon>Muraenolepididae</taxon>
        <taxon>Muraenolepis</taxon>
    </lineage>
</organism>